<evidence type="ECO:0000313" key="7">
    <source>
        <dbReference type="Proteomes" id="UP001216139"/>
    </source>
</evidence>
<sequence>MRHILLVLILLCLVTTVHAQTTAAKGLGIIKGTIIDSAKNAPLGYATIAVVDAETKQPVKSTLSKDNGSFELSGLALKSYQLNVISVGYQTKSIAVNTLKEGAATANVDKIILAPSSSQLNEVKVTAAKPLVKQEIDRVSYDVQADPDSKAQTAMDMLRKVPLISVDGDDNIQLQGSGSYKIFINGKPSQMLANNPKDILKAMPAANILKIEVITTPPAKYDAEGLAGIINIITSKTADDGYNGSVTARYNLPWGPNLNLTGTAKQGKFGVSGYVGGGDRIAVTTNSLNERQTYAPVSDFLQTGSRQNKGKYVYSSVELSYEIDTLNLLTGSVEYDKGRFDQFQDQPTQFTSADPGTLPQSYRLLNNGGYGWDETDLGLNYQLGFKRDKKQLLTASYQYTYFSNENHSDISTVDRVNYNSPDNNQQNNAGTRQHTLQLDYVHPLKQLTIEAGAKAIFRNNFSNSEVENLTNVNGQNVFVTDPTLSNDFNYHQNVYSLYNSYTYKAGNWTWKGGVRMEHTHVDANFFTDGSSLNRDYTNVIPSLSIMRNFSKNQSLTFGFTNRLERPGIWQLNPFVDRSNPQIINTGNPDLHAVLSHLFELTYNKSGIGNISAKLSYMYTNNSIVSVTKLISDTLSETTYDNVGKYKTARFNLNGSYPITKQLNASLNTALFYVWIKGTYNGEFYSNKGPRTNTNASVTYKPGDDWTIGANYGYNSHLIWLQGGSNHYMYSSLSLSKVILNKKLTITGVVNNPTQKLYTYTQFTSTPDFYQANTQYQIYRTFNFSLNYKFGKLSSDIKKNQRSINNDDVSKQ</sequence>
<dbReference type="Pfam" id="PF13620">
    <property type="entry name" value="CarboxypepD_reg"/>
    <property type="match status" value="1"/>
</dbReference>
<proteinExistence type="predicted"/>
<dbReference type="RefSeq" id="WP_273629421.1">
    <property type="nucleotide sequence ID" value="NZ_CP117167.1"/>
</dbReference>
<name>A0ABY7T4W9_9SPHI</name>
<comment type="subcellular location">
    <subcellularLocation>
        <location evidence="1">Cell outer membrane</location>
    </subcellularLocation>
</comment>
<keyword evidence="3" id="KW-0998">Cell outer membrane</keyword>
<feature type="chain" id="PRO_5046841098" evidence="4">
    <location>
        <begin position="20"/>
        <end position="811"/>
    </location>
</feature>
<dbReference type="Pfam" id="PF14905">
    <property type="entry name" value="OMP_b-brl_3"/>
    <property type="match status" value="1"/>
</dbReference>
<dbReference type="SUPFAM" id="SSF56935">
    <property type="entry name" value="Porins"/>
    <property type="match status" value="1"/>
</dbReference>
<dbReference type="PANTHER" id="PTHR40980">
    <property type="entry name" value="PLUG DOMAIN-CONTAINING PROTEIN"/>
    <property type="match status" value="1"/>
</dbReference>
<dbReference type="SUPFAM" id="SSF49464">
    <property type="entry name" value="Carboxypeptidase regulatory domain-like"/>
    <property type="match status" value="1"/>
</dbReference>
<dbReference type="InterPro" id="IPR008969">
    <property type="entry name" value="CarboxyPept-like_regulatory"/>
</dbReference>
<reference evidence="6 7" key="1">
    <citation type="submission" date="2023-02" db="EMBL/GenBank/DDBJ databases">
        <title>Genome sequence of Mucilaginibacter jinjuensis strain KACC 16571.</title>
        <authorList>
            <person name="Kim S."/>
            <person name="Heo J."/>
            <person name="Kwon S.-W."/>
        </authorList>
    </citation>
    <scope>NUCLEOTIDE SEQUENCE [LARGE SCALE GENOMIC DNA]</scope>
    <source>
        <strain evidence="6 7">KACC 16571</strain>
    </source>
</reference>
<evidence type="ECO:0000256" key="2">
    <source>
        <dbReference type="ARBA" id="ARBA00023136"/>
    </source>
</evidence>
<protein>
    <submittedName>
        <fullName evidence="6">TonB-dependent receptor</fullName>
    </submittedName>
</protein>
<keyword evidence="4" id="KW-0732">Signal</keyword>
<evidence type="ECO:0000256" key="1">
    <source>
        <dbReference type="ARBA" id="ARBA00004442"/>
    </source>
</evidence>
<keyword evidence="2" id="KW-0472">Membrane</keyword>
<dbReference type="EMBL" id="CP117167">
    <property type="protein sequence ID" value="WCT11230.1"/>
    <property type="molecule type" value="Genomic_DNA"/>
</dbReference>
<evidence type="ECO:0000256" key="3">
    <source>
        <dbReference type="ARBA" id="ARBA00023237"/>
    </source>
</evidence>
<dbReference type="InterPro" id="IPR037066">
    <property type="entry name" value="Plug_dom_sf"/>
</dbReference>
<dbReference type="Gene3D" id="2.60.40.1120">
    <property type="entry name" value="Carboxypeptidase-like, regulatory domain"/>
    <property type="match status" value="1"/>
</dbReference>
<dbReference type="Gene3D" id="2.40.170.20">
    <property type="entry name" value="TonB-dependent receptor, beta-barrel domain"/>
    <property type="match status" value="1"/>
</dbReference>
<evidence type="ECO:0000313" key="6">
    <source>
        <dbReference type="EMBL" id="WCT11230.1"/>
    </source>
</evidence>
<dbReference type="PANTHER" id="PTHR40980:SF4">
    <property type="entry name" value="TONB-DEPENDENT RECEPTOR-LIKE BETA-BARREL DOMAIN-CONTAINING PROTEIN"/>
    <property type="match status" value="1"/>
</dbReference>
<evidence type="ECO:0000256" key="4">
    <source>
        <dbReference type="SAM" id="SignalP"/>
    </source>
</evidence>
<dbReference type="InterPro" id="IPR036942">
    <property type="entry name" value="Beta-barrel_TonB_sf"/>
</dbReference>
<evidence type="ECO:0000259" key="5">
    <source>
        <dbReference type="Pfam" id="PF14905"/>
    </source>
</evidence>
<accession>A0ABY7T4W9</accession>
<dbReference type="Proteomes" id="UP001216139">
    <property type="component" value="Chromosome"/>
</dbReference>
<gene>
    <name evidence="6" type="ORF">PQO05_21045</name>
</gene>
<feature type="signal peptide" evidence="4">
    <location>
        <begin position="1"/>
        <end position="19"/>
    </location>
</feature>
<feature type="domain" description="Outer membrane protein beta-barrel" evidence="5">
    <location>
        <begin position="388"/>
        <end position="787"/>
    </location>
</feature>
<organism evidence="6 7">
    <name type="scientific">Mucilaginibacter jinjuensis</name>
    <dbReference type="NCBI Taxonomy" id="1176721"/>
    <lineage>
        <taxon>Bacteria</taxon>
        <taxon>Pseudomonadati</taxon>
        <taxon>Bacteroidota</taxon>
        <taxon>Sphingobacteriia</taxon>
        <taxon>Sphingobacteriales</taxon>
        <taxon>Sphingobacteriaceae</taxon>
        <taxon>Mucilaginibacter</taxon>
    </lineage>
</organism>
<dbReference type="Gene3D" id="2.170.130.10">
    <property type="entry name" value="TonB-dependent receptor, plug domain"/>
    <property type="match status" value="1"/>
</dbReference>
<keyword evidence="7" id="KW-1185">Reference proteome</keyword>
<dbReference type="InterPro" id="IPR041700">
    <property type="entry name" value="OMP_b-brl_3"/>
</dbReference>
<keyword evidence="6" id="KW-0675">Receptor</keyword>